<dbReference type="PANTHER" id="PTHR12046">
    <property type="entry name" value="HISTONE ACETYLTRANSFERASE TYPE B CATALYTIC SUBUNIT"/>
    <property type="match status" value="1"/>
</dbReference>
<evidence type="ECO:0000256" key="8">
    <source>
        <dbReference type="PIRSR" id="PIRSR038084-1"/>
    </source>
</evidence>
<dbReference type="Gene3D" id="3.40.630.30">
    <property type="match status" value="1"/>
</dbReference>
<feature type="region of interest" description="Disordered" evidence="11">
    <location>
        <begin position="453"/>
        <end position="472"/>
    </location>
</feature>
<evidence type="ECO:0000256" key="1">
    <source>
        <dbReference type="ARBA" id="ARBA00010543"/>
    </source>
</evidence>
<sequence length="472" mass="53899">MADQEEWSENATEATTISLVRPSEGGNKTIGSFNPKFTYPIFGEEERIFGYKGLKINLRFHAHDMRPNVKVTNSQKFKAVGETEPTDVTEILKEHLPPVAFLSASTFDNATANLDWAPPGELHDTFSSPDASYEIRRGSMTDKAIHQLLIRIEIFALMFIEGGSYIGRNQESQEPFKLPDDAAQWTVFLLYRKQPSAVDATKSEYTFVGYSTVRRFFYFQPPTPPASPKSDWDLPKTEIDVAELPCRSRISQFIILPPFQGKGVGARLYNSIFKHYIESAQTKEIPVEDPNEEFDDMRDLADLTYLRTIPDFAKVRLNSDIQLPKDHTSAVPRDIVNPVLLEKLRVQTKIVPRQFARLIEMHTMSQLSETVQPSFEEKKGSPTAEDKHQYHLWQLFVKRRIYRQNRDVLGQLDSSERLDKLNEALGSVELEYCRLLAAHVQWAKHYENGSAAKRKIDDEAEDANPAKKARAD</sequence>
<comment type="similarity">
    <text evidence="1 7">Belongs to the HAT1 family.</text>
</comment>
<dbReference type="EMBL" id="JAGPXD010000006">
    <property type="protein sequence ID" value="KAH7349447.1"/>
    <property type="molecule type" value="Genomic_DNA"/>
</dbReference>
<evidence type="ECO:0000256" key="10">
    <source>
        <dbReference type="PIRSR" id="PIRSR038084-3"/>
    </source>
</evidence>
<dbReference type="Proteomes" id="UP000813385">
    <property type="component" value="Unassembled WGS sequence"/>
</dbReference>
<proteinExistence type="inferred from homology"/>
<comment type="catalytic activity">
    <reaction evidence="6 7">
        <text>L-lysyl-[protein] + acetyl-CoA = N(6)-acetyl-L-lysyl-[protein] + CoA + H(+)</text>
        <dbReference type="Rhea" id="RHEA:45948"/>
        <dbReference type="Rhea" id="RHEA-COMP:9752"/>
        <dbReference type="Rhea" id="RHEA-COMP:10731"/>
        <dbReference type="ChEBI" id="CHEBI:15378"/>
        <dbReference type="ChEBI" id="CHEBI:29969"/>
        <dbReference type="ChEBI" id="CHEBI:57287"/>
        <dbReference type="ChEBI" id="CHEBI:57288"/>
        <dbReference type="ChEBI" id="CHEBI:61930"/>
        <dbReference type="EC" id="2.3.1.48"/>
    </reaction>
</comment>
<dbReference type="GO" id="GO:0000781">
    <property type="term" value="C:chromosome, telomeric region"/>
    <property type="evidence" value="ECO:0007669"/>
    <property type="project" value="GOC"/>
</dbReference>
<dbReference type="InterPro" id="IPR037113">
    <property type="entry name" value="Hat1_N_sf"/>
</dbReference>
<evidence type="ECO:0000256" key="11">
    <source>
        <dbReference type="SAM" id="MobiDB-lite"/>
    </source>
</evidence>
<protein>
    <recommendedName>
        <fullName evidence="3 7">Histone acetyltransferase type B catalytic subunit</fullName>
        <ecNumber evidence="2 7">2.3.1.48</ecNumber>
    </recommendedName>
</protein>
<dbReference type="GO" id="GO:0004402">
    <property type="term" value="F:histone acetyltransferase activity"/>
    <property type="evidence" value="ECO:0007669"/>
    <property type="project" value="UniProtKB-UniRule"/>
</dbReference>
<organism evidence="13 14">
    <name type="scientific">Plectosphaerella cucumerina</name>
    <dbReference type="NCBI Taxonomy" id="40658"/>
    <lineage>
        <taxon>Eukaryota</taxon>
        <taxon>Fungi</taxon>
        <taxon>Dikarya</taxon>
        <taxon>Ascomycota</taxon>
        <taxon>Pezizomycotina</taxon>
        <taxon>Sordariomycetes</taxon>
        <taxon>Hypocreomycetidae</taxon>
        <taxon>Glomerellales</taxon>
        <taxon>Plectosphaerellaceae</taxon>
        <taxon>Plectosphaerella</taxon>
    </lineage>
</organism>
<comment type="subunit">
    <text evidence="7">Component of the HAT-B complex composed of at least HAT1 and HAT2. The HAT-B complex binds to histone H4 tail.</text>
</comment>
<evidence type="ECO:0000259" key="12">
    <source>
        <dbReference type="Pfam" id="PF10394"/>
    </source>
</evidence>
<dbReference type="InterPro" id="IPR019467">
    <property type="entry name" value="Hat1_N"/>
</dbReference>
<evidence type="ECO:0000256" key="2">
    <source>
        <dbReference type="ARBA" id="ARBA00013184"/>
    </source>
</evidence>
<dbReference type="Gene3D" id="3.90.360.10">
    <property type="entry name" value="Histone acetyl transferase 1 (HAT1), N-terminal domain"/>
    <property type="match status" value="1"/>
</dbReference>
<comment type="caution">
    <text evidence="13">The sequence shown here is derived from an EMBL/GenBank/DDBJ whole genome shotgun (WGS) entry which is preliminary data.</text>
</comment>
<evidence type="ECO:0000313" key="13">
    <source>
        <dbReference type="EMBL" id="KAH7349447.1"/>
    </source>
</evidence>
<evidence type="ECO:0000256" key="9">
    <source>
        <dbReference type="PIRSR" id="PIRSR038084-2"/>
    </source>
</evidence>
<evidence type="ECO:0000256" key="7">
    <source>
        <dbReference type="PIRNR" id="PIRNR038084"/>
    </source>
</evidence>
<keyword evidence="5 7" id="KW-0012">Acyltransferase</keyword>
<keyword evidence="4 7" id="KW-0808">Transferase</keyword>
<dbReference type="GO" id="GO:0005634">
    <property type="term" value="C:nucleus"/>
    <property type="evidence" value="ECO:0007669"/>
    <property type="project" value="UniProtKB-SubCell"/>
</dbReference>
<evidence type="ECO:0000256" key="5">
    <source>
        <dbReference type="ARBA" id="ARBA00023315"/>
    </source>
</evidence>
<name>A0A8K0T9V8_9PEZI</name>
<reference evidence="13" key="1">
    <citation type="journal article" date="2021" name="Nat. Commun.">
        <title>Genetic determinants of endophytism in the Arabidopsis root mycobiome.</title>
        <authorList>
            <person name="Mesny F."/>
            <person name="Miyauchi S."/>
            <person name="Thiergart T."/>
            <person name="Pickel B."/>
            <person name="Atanasova L."/>
            <person name="Karlsson M."/>
            <person name="Huettel B."/>
            <person name="Barry K.W."/>
            <person name="Haridas S."/>
            <person name="Chen C."/>
            <person name="Bauer D."/>
            <person name="Andreopoulos W."/>
            <person name="Pangilinan J."/>
            <person name="LaButti K."/>
            <person name="Riley R."/>
            <person name="Lipzen A."/>
            <person name="Clum A."/>
            <person name="Drula E."/>
            <person name="Henrissat B."/>
            <person name="Kohler A."/>
            <person name="Grigoriev I.V."/>
            <person name="Martin F.M."/>
            <person name="Hacquard S."/>
        </authorList>
    </citation>
    <scope>NUCLEOTIDE SEQUENCE</scope>
    <source>
        <strain evidence="13">MPI-CAGE-AT-0016</strain>
    </source>
</reference>
<dbReference type="GO" id="GO:0005737">
    <property type="term" value="C:cytoplasm"/>
    <property type="evidence" value="ECO:0007669"/>
    <property type="project" value="UniProtKB-SubCell"/>
</dbReference>
<keyword evidence="7" id="KW-0539">Nucleus</keyword>
<accession>A0A8K0T9V8</accession>
<feature type="binding site" evidence="9">
    <location>
        <begin position="253"/>
        <end position="255"/>
    </location>
    <ligand>
        <name>acetyl-CoA</name>
        <dbReference type="ChEBI" id="CHEBI:57288"/>
    </ligand>
</feature>
<dbReference type="GO" id="GO:0031509">
    <property type="term" value="P:subtelomeric heterochromatin formation"/>
    <property type="evidence" value="ECO:0007669"/>
    <property type="project" value="InterPro"/>
</dbReference>
<comment type="subcellular location">
    <subcellularLocation>
        <location evidence="7">Cytoplasm</location>
    </subcellularLocation>
    <subcellularLocation>
        <location evidence="7">Nucleus</location>
    </subcellularLocation>
</comment>
<feature type="region of interest" description="Interaction with histone H4 N-terminus" evidence="9">
    <location>
        <begin position="44"/>
        <end position="46"/>
    </location>
</feature>
<feature type="binding site" evidence="9">
    <location>
        <position position="291"/>
    </location>
    <ligand>
        <name>acetyl-CoA</name>
        <dbReference type="ChEBI" id="CHEBI:57288"/>
    </ligand>
</feature>
<dbReference type="EC" id="2.3.1.48" evidence="2 7"/>
<keyword evidence="14" id="KW-1185">Reference proteome</keyword>
<feature type="active site" description="Proton donor/acceptor" evidence="8">
    <location>
        <position position="288"/>
    </location>
</feature>
<evidence type="ECO:0000256" key="6">
    <source>
        <dbReference type="ARBA" id="ARBA00048017"/>
    </source>
</evidence>
<dbReference type="InterPro" id="IPR016181">
    <property type="entry name" value="Acyl_CoA_acyltransferase"/>
</dbReference>
<evidence type="ECO:0000256" key="4">
    <source>
        <dbReference type="ARBA" id="ARBA00022679"/>
    </source>
</evidence>
<evidence type="ECO:0000313" key="14">
    <source>
        <dbReference type="Proteomes" id="UP000813385"/>
    </source>
</evidence>
<evidence type="ECO:0000256" key="3">
    <source>
        <dbReference type="ARBA" id="ARBA00021268"/>
    </source>
</evidence>
<dbReference type="Pfam" id="PF10394">
    <property type="entry name" value="Hat1_N"/>
    <property type="match status" value="1"/>
</dbReference>
<dbReference type="PIRSF" id="PIRSF038084">
    <property type="entry name" value="HAT-B_cat"/>
    <property type="match status" value="1"/>
</dbReference>
<dbReference type="SUPFAM" id="SSF55729">
    <property type="entry name" value="Acyl-CoA N-acyltransferases (Nat)"/>
    <property type="match status" value="1"/>
</dbReference>
<dbReference type="InterPro" id="IPR017380">
    <property type="entry name" value="Hist_AcTrfase_B-typ_cat-su"/>
</dbReference>
<comment type="function">
    <text evidence="7">Catalytic component of the histone acetylase B (HAT-B) complex. Has intrinsic substrate specificity that modifies lysine in recognition sequence GXGKXG. Involved in DNA double-strand break repair.</text>
</comment>
<feature type="domain" description="Histone acetyl transferase HAT1 N-terminal" evidence="12">
    <location>
        <begin position="7"/>
        <end position="161"/>
    </location>
</feature>
<feature type="site" description="Interaction with histone H4 N-terminus" evidence="10">
    <location>
        <position position="185"/>
    </location>
</feature>
<keyword evidence="7" id="KW-0963">Cytoplasm</keyword>
<dbReference type="AlphaFoldDB" id="A0A8K0T9V8"/>
<dbReference type="OrthoDB" id="10253098at2759"/>
<gene>
    <name evidence="13" type="ORF">B0T11DRAFT_261257</name>
</gene>